<keyword evidence="4" id="KW-1185">Reference proteome</keyword>
<dbReference type="EMBL" id="BNCO01000066">
    <property type="protein sequence ID" value="GIL64383.1"/>
    <property type="molecule type" value="Genomic_DNA"/>
</dbReference>
<feature type="transmembrane region" description="Helical" evidence="2">
    <location>
        <begin position="946"/>
        <end position="970"/>
    </location>
</feature>
<dbReference type="SUPFAM" id="SSF53649">
    <property type="entry name" value="Alkaline phosphatase-like"/>
    <property type="match status" value="1"/>
</dbReference>
<keyword evidence="2" id="KW-0472">Membrane</keyword>
<dbReference type="Proteomes" id="UP000747399">
    <property type="component" value="Unassembled WGS sequence"/>
</dbReference>
<keyword evidence="2" id="KW-0812">Transmembrane</keyword>
<dbReference type="PANTHER" id="PTHR23071">
    <property type="entry name" value="PHOSPHATIDYLINOSITOL GLYCAN"/>
    <property type="match status" value="1"/>
</dbReference>
<evidence type="ECO:0000313" key="4">
    <source>
        <dbReference type="Proteomes" id="UP000747399"/>
    </source>
</evidence>
<gene>
    <name evidence="3" type="ORF">Vafri_18224</name>
</gene>
<keyword evidence="2" id="KW-1133">Transmembrane helix</keyword>
<sequence>MLLAGAGDGTAGAEGPYSRTLLLVLGDHGQTMSGDHGGGSDEERDSVLLAFHVGLWKQARQRAAAAAATGATKAAGEAAAASTVCSGSPGGDEAAAKATEAGKDMPLPEAVQQIDLTPTLALLLGLPIPYGNLGKVNRQLWDMAHGEGKRHTTDHSAGGYSTSTNCSAVTESHTALAATAAADGAEAEYEGALGGALRSYVAALRANAVQVGRYLTSYAIRGGLPSDELAHCMHLLRAADEGFCRLTQRGNSSSNGSHSGQYGSCADYADVDGASNNTVRFVEDDVESLYAAFLEAAGALARRKFTRFHLPSMAVGCFLAVGCVALHGWLLSRLCRWKDLLNPINVGALAAALAHALGLFSANWIQGEGRILCYSLEAAGLLLWLLAMMRSDFDGGHNSDRDGDAALAVAPTPQCTVSCSRPGCDNCAATCASGYNGDHKCDGGGGDGGGGCTCSNSMSCTADSINSSTLPSGLHKCRGLGCLKCPVASSQHPGHNPGGLPLPGPQRHQPQRHRRLRRPLWRVLWHQAHLVGMLAAALTCNVALQRYSLIDRWGSDPHDKRQLAAAGMAVAVPQDATSDGASLETATGLSHTMSPRALLLGAIETLVPLGLLSAVLGSLRPDNRKTAAGRLARRGARQQPSQSSWRQVQWSLLGAVPFKLAAAWWALQFTGLGGLSLRAAAAPVTAAVLAPARAFLAVVLPLLPPSIILLPREMLSLLMWMLRVAVSHLTAMQLSKMVATVSELPLRLLLPRLVYLHAGLAMLQILLLAVARLIEVNARCRRQQRLLPPHETIVPPSAAATTSHKFGAVALIDGSGNAGTLVHAEAVIDATCTLVSSVTAVVSLLLGRRGPAIMLLLWVNGLAIFGLLLAAGRLRSSRRVVQQDVSAEAGPPSGPAAGLEAAAGALLAALSTQAFFLTGHFCEFSGLQYDSPFVGFDHMSWPATPVLFWLNSFGAFMLPTMALPLAAAALTAAVEDNRNENVHGHSYHYHTYGQAGAQAPTHRCTAPAVGASHQNSALLLRSPQQLRGREVNFEAMLVNAPSGDSPGGPDMRSAGVVLLVALSFWRSLSLCVAMLSAGLQRHHVVVWALFAPKLVFEVCFAVATYMALPLAAVSMAAVGRQCTW</sequence>
<feature type="transmembrane region" description="Helical" evidence="2">
    <location>
        <begin position="754"/>
        <end position="774"/>
    </location>
</feature>
<feature type="transmembrane region" description="Helical" evidence="2">
    <location>
        <begin position="371"/>
        <end position="389"/>
    </location>
</feature>
<feature type="transmembrane region" description="Helical" evidence="2">
    <location>
        <begin position="1084"/>
        <end position="1108"/>
    </location>
</feature>
<reference evidence="3" key="1">
    <citation type="journal article" date="2021" name="Proc. Natl. Acad. Sci. U.S.A.">
        <title>Three genomes in the algal genus Volvox reveal the fate of a haploid sex-determining region after a transition to homothallism.</title>
        <authorList>
            <person name="Yamamoto K."/>
            <person name="Hamaji T."/>
            <person name="Kawai-Toyooka H."/>
            <person name="Matsuzaki R."/>
            <person name="Takahashi F."/>
            <person name="Nishimura Y."/>
            <person name="Kawachi M."/>
            <person name="Noguchi H."/>
            <person name="Minakuchi Y."/>
            <person name="Umen J.G."/>
            <person name="Toyoda A."/>
            <person name="Nozaki H."/>
        </authorList>
    </citation>
    <scope>NUCLEOTIDE SEQUENCE</scope>
    <source>
        <strain evidence="3">NIES-3780</strain>
    </source>
</reference>
<feature type="region of interest" description="Disordered" evidence="1">
    <location>
        <begin position="493"/>
        <end position="513"/>
    </location>
</feature>
<feature type="transmembrane region" description="Helical" evidence="2">
    <location>
        <begin position="597"/>
        <end position="616"/>
    </location>
</feature>
<dbReference type="PANTHER" id="PTHR23071:SF1">
    <property type="entry name" value="GPI ETHANOLAMINE PHOSPHATE TRANSFERASE 3"/>
    <property type="match status" value="1"/>
</dbReference>
<evidence type="ECO:0008006" key="5">
    <source>
        <dbReference type="Google" id="ProtNLM"/>
    </source>
</evidence>
<accession>A0A8J4F8J7</accession>
<dbReference type="InterPro" id="IPR039524">
    <property type="entry name" value="PIGO/GPI13"/>
</dbReference>
<dbReference type="InterPro" id="IPR017850">
    <property type="entry name" value="Alkaline_phosphatase_core_sf"/>
</dbReference>
<dbReference type="GO" id="GO:0005789">
    <property type="term" value="C:endoplasmic reticulum membrane"/>
    <property type="evidence" value="ECO:0007669"/>
    <property type="project" value="TreeGrafter"/>
</dbReference>
<protein>
    <recommendedName>
        <fullName evidence="5">GPI ethanolamine phosphate transferase 3</fullName>
    </recommendedName>
</protein>
<dbReference type="AlphaFoldDB" id="A0A8J4F8J7"/>
<dbReference type="GO" id="GO:0006506">
    <property type="term" value="P:GPI anchor biosynthetic process"/>
    <property type="evidence" value="ECO:0007669"/>
    <property type="project" value="InterPro"/>
</dbReference>
<comment type="caution">
    <text evidence="3">The sequence shown here is derived from an EMBL/GenBank/DDBJ whole genome shotgun (WGS) entry which is preliminary data.</text>
</comment>
<dbReference type="GO" id="GO:0051377">
    <property type="term" value="F:mannose-ethanolamine phosphotransferase activity"/>
    <property type="evidence" value="ECO:0007669"/>
    <property type="project" value="TreeGrafter"/>
</dbReference>
<feature type="transmembrane region" description="Helical" evidence="2">
    <location>
        <begin position="1054"/>
        <end position="1077"/>
    </location>
</feature>
<evidence type="ECO:0000313" key="3">
    <source>
        <dbReference type="EMBL" id="GIL64383.1"/>
    </source>
</evidence>
<name>A0A8J4F8J7_9CHLO</name>
<feature type="transmembrane region" description="Helical" evidence="2">
    <location>
        <begin position="679"/>
        <end position="703"/>
    </location>
</feature>
<organism evidence="3 4">
    <name type="scientific">Volvox africanus</name>
    <dbReference type="NCBI Taxonomy" id="51714"/>
    <lineage>
        <taxon>Eukaryota</taxon>
        <taxon>Viridiplantae</taxon>
        <taxon>Chlorophyta</taxon>
        <taxon>core chlorophytes</taxon>
        <taxon>Chlorophyceae</taxon>
        <taxon>CS clade</taxon>
        <taxon>Chlamydomonadales</taxon>
        <taxon>Volvocaceae</taxon>
        <taxon>Volvox</taxon>
    </lineage>
</organism>
<feature type="transmembrane region" description="Helical" evidence="2">
    <location>
        <begin position="344"/>
        <end position="365"/>
    </location>
</feature>
<feature type="transmembrane region" description="Helical" evidence="2">
    <location>
        <begin position="852"/>
        <end position="871"/>
    </location>
</feature>
<evidence type="ECO:0000256" key="1">
    <source>
        <dbReference type="SAM" id="MobiDB-lite"/>
    </source>
</evidence>
<feature type="transmembrane region" description="Helical" evidence="2">
    <location>
        <begin position="310"/>
        <end position="332"/>
    </location>
</feature>
<proteinExistence type="predicted"/>
<dbReference type="Gene3D" id="3.40.720.10">
    <property type="entry name" value="Alkaline Phosphatase, subunit A"/>
    <property type="match status" value="1"/>
</dbReference>
<evidence type="ECO:0000256" key="2">
    <source>
        <dbReference type="SAM" id="Phobius"/>
    </source>
</evidence>